<dbReference type="InterPro" id="IPR000748">
    <property type="entry name" value="PsdUridine_synth_RsuA/RluB/E/F"/>
</dbReference>
<dbReference type="InterPro" id="IPR006145">
    <property type="entry name" value="PsdUridine_synth_RsuA/RluA"/>
</dbReference>
<sequence length="264" mass="29406">MHSTMSALAYTQPKVCLVSPKTPSANKLASRRQGAKTNAPATKSKGNSYQPKRGGGATAAEGVKHKPKLKAKPRSKPKPKPRPQNPIIVLFNKPFDVLCQFTDEQGRQTLKDFIPIQDVYAAGRLDRDSEGLLLLTNDGQLQSRITEPKKKTDKTYWVQVEGIPSDEAIQALRDGVTLKDGPTLPAKVERIAEPDVWPRNPPVRERKQIPTSWLAITICEGRNRQVRRMTAHVGYPTLRLIRYKIGQWSLNGVANGEYKVLPQS</sequence>
<dbReference type="Gene3D" id="3.30.70.1560">
    <property type="entry name" value="Alpha-L RNA-binding motif"/>
    <property type="match status" value="1"/>
</dbReference>
<dbReference type="InterPro" id="IPR020103">
    <property type="entry name" value="PsdUridine_synth_cat_dom_sf"/>
</dbReference>
<proteinExistence type="inferred from homology"/>
<protein>
    <recommendedName>
        <fullName evidence="3">Pseudouridine synthase</fullName>
        <ecNumber evidence="3">5.4.99.-</ecNumber>
    </recommendedName>
</protein>
<dbReference type="PROSITE" id="PS01149">
    <property type="entry name" value="PSI_RSU"/>
    <property type="match status" value="1"/>
</dbReference>
<keyword evidence="7" id="KW-1185">Reference proteome</keyword>
<dbReference type="AlphaFoldDB" id="A3QD81"/>
<evidence type="ECO:0000256" key="2">
    <source>
        <dbReference type="ARBA" id="ARBA00023235"/>
    </source>
</evidence>
<evidence type="ECO:0000313" key="7">
    <source>
        <dbReference type="Proteomes" id="UP000001558"/>
    </source>
</evidence>
<dbReference type="Proteomes" id="UP000001558">
    <property type="component" value="Chromosome"/>
</dbReference>
<dbReference type="InterPro" id="IPR020094">
    <property type="entry name" value="TruA/RsuA/RluB/E/F_N"/>
</dbReference>
<feature type="compositionally biased region" description="Polar residues" evidence="4">
    <location>
        <begin position="35"/>
        <end position="50"/>
    </location>
</feature>
<dbReference type="EMBL" id="CP000606">
    <property type="protein sequence ID" value="ABO23429.1"/>
    <property type="molecule type" value="Genomic_DNA"/>
</dbReference>
<dbReference type="PANTHER" id="PTHR47683">
    <property type="entry name" value="PSEUDOURIDINE SYNTHASE FAMILY PROTEIN-RELATED"/>
    <property type="match status" value="1"/>
</dbReference>
<evidence type="ECO:0000256" key="1">
    <source>
        <dbReference type="ARBA" id="ARBA00008348"/>
    </source>
</evidence>
<dbReference type="InterPro" id="IPR050343">
    <property type="entry name" value="RsuA_PseudoU_synthase"/>
</dbReference>
<dbReference type="InterPro" id="IPR018496">
    <property type="entry name" value="PsdUridine_synth_RsuA/RluB_CS"/>
</dbReference>
<dbReference type="Pfam" id="PF00849">
    <property type="entry name" value="PseudoU_synth_2"/>
    <property type="match status" value="1"/>
</dbReference>
<organism evidence="6 7">
    <name type="scientific">Shewanella loihica (strain ATCC BAA-1088 / PV-4)</name>
    <dbReference type="NCBI Taxonomy" id="323850"/>
    <lineage>
        <taxon>Bacteria</taxon>
        <taxon>Pseudomonadati</taxon>
        <taxon>Pseudomonadota</taxon>
        <taxon>Gammaproteobacteria</taxon>
        <taxon>Alteromonadales</taxon>
        <taxon>Shewanellaceae</taxon>
        <taxon>Shewanella</taxon>
    </lineage>
</organism>
<dbReference type="HOGENOM" id="CLU_024979_8_0_6"/>
<keyword evidence="2 3" id="KW-0413">Isomerase</keyword>
<reference evidence="6 7" key="1">
    <citation type="submission" date="2007-03" db="EMBL/GenBank/DDBJ databases">
        <title>Complete sequence of Shewanella loihica PV-4.</title>
        <authorList>
            <consortium name="US DOE Joint Genome Institute"/>
            <person name="Copeland A."/>
            <person name="Lucas S."/>
            <person name="Lapidus A."/>
            <person name="Barry K."/>
            <person name="Detter J.C."/>
            <person name="Glavina del Rio T."/>
            <person name="Hammon N."/>
            <person name="Israni S."/>
            <person name="Dalin E."/>
            <person name="Tice H."/>
            <person name="Pitluck S."/>
            <person name="Chain P."/>
            <person name="Malfatti S."/>
            <person name="Shin M."/>
            <person name="Vergez L."/>
            <person name="Schmutz J."/>
            <person name="Larimer F."/>
            <person name="Land M."/>
            <person name="Hauser L."/>
            <person name="Kyrpides N."/>
            <person name="Mikhailova N."/>
            <person name="Romine M.F."/>
            <person name="Serres G."/>
            <person name="Fredrickson J."/>
            <person name="Tiedje J."/>
            <person name="Richardson P."/>
        </authorList>
    </citation>
    <scope>NUCLEOTIDE SEQUENCE [LARGE SCALE GENOMIC DNA]</scope>
    <source>
        <strain evidence="7">ATCC BAA-1088 / PV-4</strain>
    </source>
</reference>
<accession>A3QD81</accession>
<dbReference type="EC" id="5.4.99.-" evidence="3"/>
<evidence type="ECO:0000259" key="5">
    <source>
        <dbReference type="Pfam" id="PF00849"/>
    </source>
</evidence>
<dbReference type="SUPFAM" id="SSF55120">
    <property type="entry name" value="Pseudouridine synthase"/>
    <property type="match status" value="1"/>
</dbReference>
<comment type="similarity">
    <text evidence="1 3">Belongs to the pseudouridine synthase RsuA family.</text>
</comment>
<dbReference type="CDD" id="cd02566">
    <property type="entry name" value="PseudoU_synth_RluE"/>
    <property type="match status" value="1"/>
</dbReference>
<dbReference type="RefSeq" id="WP_011865361.1">
    <property type="nucleotide sequence ID" value="NC_009092.1"/>
</dbReference>
<dbReference type="Gene3D" id="3.30.70.580">
    <property type="entry name" value="Pseudouridine synthase I, catalytic domain, N-terminal subdomain"/>
    <property type="match status" value="1"/>
</dbReference>
<dbReference type="eggNOG" id="COG1187">
    <property type="taxonomic scope" value="Bacteria"/>
</dbReference>
<feature type="domain" description="Pseudouridine synthase RsuA/RluA-like" evidence="5">
    <location>
        <begin position="88"/>
        <end position="232"/>
    </location>
</feature>
<gene>
    <name evidence="6" type="ordered locus">Shew_1562</name>
</gene>
<dbReference type="GO" id="GO:0009982">
    <property type="term" value="F:pseudouridine synthase activity"/>
    <property type="evidence" value="ECO:0007669"/>
    <property type="project" value="InterPro"/>
</dbReference>
<evidence type="ECO:0000256" key="3">
    <source>
        <dbReference type="RuleBase" id="RU003887"/>
    </source>
</evidence>
<dbReference type="NCBIfam" id="TIGR00093">
    <property type="entry name" value="pseudouridine synthase"/>
    <property type="match status" value="1"/>
</dbReference>
<dbReference type="InterPro" id="IPR042092">
    <property type="entry name" value="PsdUridine_s_RsuA/RluB/E/F_cat"/>
</dbReference>
<feature type="region of interest" description="Disordered" evidence="4">
    <location>
        <begin position="18"/>
        <end position="86"/>
    </location>
</feature>
<dbReference type="NCBIfam" id="NF008487">
    <property type="entry name" value="PRK11394.1"/>
    <property type="match status" value="1"/>
</dbReference>
<evidence type="ECO:0000313" key="6">
    <source>
        <dbReference type="EMBL" id="ABO23429.1"/>
    </source>
</evidence>
<evidence type="ECO:0000256" key="4">
    <source>
        <dbReference type="SAM" id="MobiDB-lite"/>
    </source>
</evidence>
<dbReference type="PANTHER" id="PTHR47683:SF2">
    <property type="entry name" value="RNA-BINDING S4 DOMAIN-CONTAINING PROTEIN"/>
    <property type="match status" value="1"/>
</dbReference>
<dbReference type="GO" id="GO:0140098">
    <property type="term" value="F:catalytic activity, acting on RNA"/>
    <property type="evidence" value="ECO:0007669"/>
    <property type="project" value="UniProtKB-ARBA"/>
</dbReference>
<dbReference type="GO" id="GO:0001522">
    <property type="term" value="P:pseudouridine synthesis"/>
    <property type="evidence" value="ECO:0007669"/>
    <property type="project" value="InterPro"/>
</dbReference>
<dbReference type="KEGG" id="slo:Shew_1562"/>
<feature type="compositionally biased region" description="Basic residues" evidence="4">
    <location>
        <begin position="65"/>
        <end position="81"/>
    </location>
</feature>
<name>A3QD81_SHELP</name>
<dbReference type="STRING" id="323850.Shew_1562"/>
<dbReference type="GO" id="GO:0003723">
    <property type="term" value="F:RNA binding"/>
    <property type="evidence" value="ECO:0007669"/>
    <property type="project" value="InterPro"/>
</dbReference>
<dbReference type="GO" id="GO:0006364">
    <property type="term" value="P:rRNA processing"/>
    <property type="evidence" value="ECO:0007669"/>
    <property type="project" value="UniProtKB-ARBA"/>
</dbReference>